<reference evidence="3 4" key="1">
    <citation type="submission" date="2015-08" db="EMBL/GenBank/DDBJ databases">
        <title>Next Generation Sequencing and Analysis of the Genome of Puccinia sorghi L Schw, the Causal Agent of Maize Common Rust.</title>
        <authorList>
            <person name="Rochi L."/>
            <person name="Burguener G."/>
            <person name="Darino M."/>
            <person name="Turjanski A."/>
            <person name="Kreff E."/>
            <person name="Dieguez M.J."/>
            <person name="Sacco F."/>
        </authorList>
    </citation>
    <scope>NUCLEOTIDE SEQUENCE [LARGE SCALE GENOMIC DNA]</scope>
    <source>
        <strain evidence="3 4">RO10H11247</strain>
    </source>
</reference>
<protein>
    <recommendedName>
        <fullName evidence="2">Tet-like 2OG-Fe(II) oxygenase domain-containing protein</fullName>
    </recommendedName>
</protein>
<sequence>MFKCASTRCYHFGDLMAVSHNNFRIRMAKEEEKKRRKAKDHSASQEHEIGYNETTNTNKTSIGWQRVKYVPTVPPNENLKLTRHPTPEEVTCACQMVDSTFFLLHSGRCVITDPKDHKSIIAVIEFTPWEQLTEKDKDNLNFLSSLLHGSKEFINPVALSKIVGRYIKKFEADQRKKYKEHFQQSGLAGEVIGHYFQEMASVPFKKNQYIMKQFNIPSFSSLRHDAADISDYTFVLFLLNVSDDPCYK</sequence>
<dbReference type="AlphaFoldDB" id="A0A0L6VU71"/>
<dbReference type="InterPro" id="IPR046798">
    <property type="entry name" value="2OG-FeII_Oxy_6"/>
</dbReference>
<dbReference type="OrthoDB" id="2511868at2759"/>
<evidence type="ECO:0000313" key="4">
    <source>
        <dbReference type="Proteomes" id="UP000037035"/>
    </source>
</evidence>
<dbReference type="Pfam" id="PF20515">
    <property type="entry name" value="2OG-FeII_Oxy_6"/>
    <property type="match status" value="1"/>
</dbReference>
<evidence type="ECO:0000259" key="2">
    <source>
        <dbReference type="Pfam" id="PF20515"/>
    </source>
</evidence>
<feature type="region of interest" description="Disordered" evidence="1">
    <location>
        <begin position="30"/>
        <end position="57"/>
    </location>
</feature>
<evidence type="ECO:0000313" key="3">
    <source>
        <dbReference type="EMBL" id="KNZ64162.1"/>
    </source>
</evidence>
<dbReference type="Proteomes" id="UP000037035">
    <property type="component" value="Unassembled WGS sequence"/>
</dbReference>
<dbReference type="VEuPathDB" id="FungiDB:VP01_105g11"/>
<feature type="domain" description="Tet-like 2OG-Fe(II) oxygenase" evidence="2">
    <location>
        <begin position="134"/>
        <end position="235"/>
    </location>
</feature>
<organism evidence="3 4">
    <name type="scientific">Puccinia sorghi</name>
    <dbReference type="NCBI Taxonomy" id="27349"/>
    <lineage>
        <taxon>Eukaryota</taxon>
        <taxon>Fungi</taxon>
        <taxon>Dikarya</taxon>
        <taxon>Basidiomycota</taxon>
        <taxon>Pucciniomycotina</taxon>
        <taxon>Pucciniomycetes</taxon>
        <taxon>Pucciniales</taxon>
        <taxon>Pucciniaceae</taxon>
        <taxon>Puccinia</taxon>
    </lineage>
</organism>
<comment type="caution">
    <text evidence="3">The sequence shown here is derived from an EMBL/GenBank/DDBJ whole genome shotgun (WGS) entry which is preliminary data.</text>
</comment>
<evidence type="ECO:0000256" key="1">
    <source>
        <dbReference type="SAM" id="MobiDB-lite"/>
    </source>
</evidence>
<dbReference type="EMBL" id="LAVV01000666">
    <property type="protein sequence ID" value="KNZ64162.1"/>
    <property type="molecule type" value="Genomic_DNA"/>
</dbReference>
<feature type="compositionally biased region" description="Basic and acidic residues" evidence="1">
    <location>
        <begin position="40"/>
        <end position="50"/>
    </location>
</feature>
<name>A0A0L6VU71_9BASI</name>
<accession>A0A0L6VU71</accession>
<keyword evidence="4" id="KW-1185">Reference proteome</keyword>
<gene>
    <name evidence="3" type="ORF">VP01_105g11</name>
</gene>
<proteinExistence type="predicted"/>